<dbReference type="InterPro" id="IPR038488">
    <property type="entry name" value="Integrase_DNA-bd_sf"/>
</dbReference>
<evidence type="ECO:0000313" key="8">
    <source>
        <dbReference type="EMBL" id="CAG9934082.1"/>
    </source>
</evidence>
<keyword evidence="4" id="KW-0233">DNA recombination</keyword>
<dbReference type="InterPro" id="IPR044068">
    <property type="entry name" value="CB"/>
</dbReference>
<dbReference type="Gene3D" id="1.10.150.130">
    <property type="match status" value="1"/>
</dbReference>
<gene>
    <name evidence="8" type="primary">intB</name>
    <name evidence="8" type="ORF">NTG6680_2833</name>
</gene>
<dbReference type="RefSeq" id="WP_320412273.1">
    <property type="nucleotide sequence ID" value="NZ_OU912926.1"/>
</dbReference>
<evidence type="ECO:0000256" key="4">
    <source>
        <dbReference type="ARBA" id="ARBA00023172"/>
    </source>
</evidence>
<dbReference type="Gene3D" id="3.30.160.390">
    <property type="entry name" value="Integrase, DNA-binding domain"/>
    <property type="match status" value="1"/>
</dbReference>
<name>A0ABN8AMQ1_9PROT</name>
<dbReference type="Gene3D" id="1.10.443.10">
    <property type="entry name" value="Intergrase catalytic core"/>
    <property type="match status" value="1"/>
</dbReference>
<evidence type="ECO:0000259" key="7">
    <source>
        <dbReference type="PROSITE" id="PS51900"/>
    </source>
</evidence>
<dbReference type="InterPro" id="IPR013762">
    <property type="entry name" value="Integrase-like_cat_sf"/>
</dbReference>
<evidence type="ECO:0000256" key="1">
    <source>
        <dbReference type="ARBA" id="ARBA00008857"/>
    </source>
</evidence>
<dbReference type="CDD" id="cd00801">
    <property type="entry name" value="INT_P4_C"/>
    <property type="match status" value="1"/>
</dbReference>
<dbReference type="InterPro" id="IPR025166">
    <property type="entry name" value="Integrase_DNA_bind_dom"/>
</dbReference>
<feature type="domain" description="Core-binding (CB)" evidence="7">
    <location>
        <begin position="98"/>
        <end position="179"/>
    </location>
</feature>
<evidence type="ECO:0000259" key="6">
    <source>
        <dbReference type="PROSITE" id="PS51898"/>
    </source>
</evidence>
<dbReference type="Pfam" id="PF13356">
    <property type="entry name" value="Arm-DNA-bind_3"/>
    <property type="match status" value="1"/>
</dbReference>
<dbReference type="SUPFAM" id="SSF56349">
    <property type="entry name" value="DNA breaking-rejoining enzymes"/>
    <property type="match status" value="1"/>
</dbReference>
<evidence type="ECO:0000313" key="9">
    <source>
        <dbReference type="Proteomes" id="UP000839052"/>
    </source>
</evidence>
<keyword evidence="3 5" id="KW-0238">DNA-binding</keyword>
<dbReference type="InterPro" id="IPR011010">
    <property type="entry name" value="DNA_brk_join_enz"/>
</dbReference>
<evidence type="ECO:0008006" key="10">
    <source>
        <dbReference type="Google" id="ProtNLM"/>
    </source>
</evidence>
<feature type="domain" description="Tyr recombinase" evidence="6">
    <location>
        <begin position="203"/>
        <end position="367"/>
    </location>
</feature>
<dbReference type="PANTHER" id="PTHR30629">
    <property type="entry name" value="PROPHAGE INTEGRASE"/>
    <property type="match status" value="1"/>
</dbReference>
<accession>A0ABN8AMQ1</accession>
<keyword evidence="9" id="KW-1185">Reference proteome</keyword>
<dbReference type="PANTHER" id="PTHR30629:SF2">
    <property type="entry name" value="PROPHAGE INTEGRASE INTS-RELATED"/>
    <property type="match status" value="1"/>
</dbReference>
<dbReference type="Pfam" id="PF00589">
    <property type="entry name" value="Phage_integrase"/>
    <property type="match status" value="1"/>
</dbReference>
<dbReference type="Proteomes" id="UP000839052">
    <property type="component" value="Chromosome"/>
</dbReference>
<dbReference type="Pfam" id="PF22022">
    <property type="entry name" value="Phage_int_M"/>
    <property type="match status" value="1"/>
</dbReference>
<dbReference type="EMBL" id="OU912926">
    <property type="protein sequence ID" value="CAG9934082.1"/>
    <property type="molecule type" value="Genomic_DNA"/>
</dbReference>
<dbReference type="InterPro" id="IPR002104">
    <property type="entry name" value="Integrase_catalytic"/>
</dbReference>
<evidence type="ECO:0000256" key="3">
    <source>
        <dbReference type="ARBA" id="ARBA00023125"/>
    </source>
</evidence>
<proteinExistence type="inferred from homology"/>
<dbReference type="InterPro" id="IPR010998">
    <property type="entry name" value="Integrase_recombinase_N"/>
</dbReference>
<evidence type="ECO:0000256" key="5">
    <source>
        <dbReference type="PROSITE-ProRule" id="PRU01248"/>
    </source>
</evidence>
<keyword evidence="2" id="KW-0229">DNA integration</keyword>
<dbReference type="PROSITE" id="PS51900">
    <property type="entry name" value="CB"/>
    <property type="match status" value="1"/>
</dbReference>
<reference evidence="8 9" key="1">
    <citation type="submission" date="2021-10" db="EMBL/GenBank/DDBJ databases">
        <authorList>
            <person name="Koch H."/>
        </authorList>
    </citation>
    <scope>NUCLEOTIDE SEQUENCE [LARGE SCALE GENOMIC DNA]</scope>
    <source>
        <strain evidence="8">6680</strain>
    </source>
</reference>
<sequence>MPLTAIEIKNAKPKDKSQKLTDGDGMYLLIQPNGAKYWRLDYRFAGKRKTLALGVYPEISLLNARDRRDDARKILANDADPGDIKKALNAAKAALTENSFEHVAREWFSSHAHNWKENHSSKIIRRLEADIFPWLGGCPVGEITAPELLETVKRIQTRGALETAHRALNNCSSVFRYSIATGRASRDPASDLRGALPPTKEKHHASIIDPKAIGDLLRDIEAFKGTFVTRSALRLAPLVFVRPVELRKAEWTEIDFDKAEWRIPANKMKMNAMHIVPLAARAVEILQEIQPLTGAGKYVFPCARTTARPMSENAILAALRRMGYTKDEMTGHGFRSMASTLLNEQGFNREATSSRGKRRGTGCLQLC</sequence>
<dbReference type="InterPro" id="IPR050808">
    <property type="entry name" value="Phage_Integrase"/>
</dbReference>
<dbReference type="InterPro" id="IPR053876">
    <property type="entry name" value="Phage_int_M"/>
</dbReference>
<protein>
    <recommendedName>
        <fullName evidence="10">Integrase</fullName>
    </recommendedName>
</protein>
<dbReference type="PROSITE" id="PS51898">
    <property type="entry name" value="TYR_RECOMBINASE"/>
    <property type="match status" value="1"/>
</dbReference>
<evidence type="ECO:0000256" key="2">
    <source>
        <dbReference type="ARBA" id="ARBA00022908"/>
    </source>
</evidence>
<comment type="similarity">
    <text evidence="1">Belongs to the 'phage' integrase family.</text>
</comment>
<organism evidence="8 9">
    <name type="scientific">Candidatus Nitrotoga arctica</name>
    <dbReference type="NCBI Taxonomy" id="453162"/>
    <lineage>
        <taxon>Bacteria</taxon>
        <taxon>Pseudomonadati</taxon>
        <taxon>Pseudomonadota</taxon>
        <taxon>Betaproteobacteria</taxon>
        <taxon>Nitrosomonadales</taxon>
        <taxon>Gallionellaceae</taxon>
        <taxon>Candidatus Nitrotoga</taxon>
    </lineage>
</organism>